<keyword evidence="6 7" id="KW-0472">Membrane</keyword>
<reference evidence="13" key="1">
    <citation type="submission" date="2016-10" db="EMBL/GenBank/DDBJ databases">
        <authorList>
            <person name="Varghese N."/>
            <person name="Submissions S."/>
        </authorList>
    </citation>
    <scope>NUCLEOTIDE SEQUENCE [LARGE SCALE GENOMIC DNA]</scope>
    <source>
        <strain evidence="13">MO64</strain>
    </source>
</reference>
<dbReference type="SUPFAM" id="SSF82861">
    <property type="entry name" value="Mechanosensitive channel protein MscS (YggB), transmembrane region"/>
    <property type="match status" value="1"/>
</dbReference>
<keyword evidence="7" id="KW-0997">Cell inner membrane</keyword>
<dbReference type="SUPFAM" id="SSF82689">
    <property type="entry name" value="Mechanosensitive channel protein MscS (YggB), C-terminal domain"/>
    <property type="match status" value="1"/>
</dbReference>
<dbReference type="InterPro" id="IPR045275">
    <property type="entry name" value="MscS_archaea/bacteria_type"/>
</dbReference>
<dbReference type="Gene3D" id="2.30.30.60">
    <property type="match status" value="1"/>
</dbReference>
<proteinExistence type="inferred from homology"/>
<reference evidence="11 14" key="3">
    <citation type="submission" date="2019-08" db="EMBL/GenBank/DDBJ databases">
        <title>Complete genome sequence of Rhodanobacter glycinis strain T01E-68 isolated from tomato root.</title>
        <authorList>
            <person name="Weon H.-Y."/>
            <person name="Lee S.A."/>
        </authorList>
    </citation>
    <scope>NUCLEOTIDE SEQUENCE [LARGE SCALE GENOMIC DNA]</scope>
    <source>
        <strain evidence="11 14">T01E-68</strain>
    </source>
</reference>
<dbReference type="EMBL" id="FOSR01000004">
    <property type="protein sequence ID" value="SFK56702.1"/>
    <property type="molecule type" value="Genomic_DNA"/>
</dbReference>
<evidence type="ECO:0000256" key="5">
    <source>
        <dbReference type="ARBA" id="ARBA00022989"/>
    </source>
</evidence>
<comment type="caution">
    <text evidence="7">Lacks conserved residue(s) required for the propagation of feature annotation.</text>
</comment>
<comment type="similarity">
    <text evidence="2 7">Belongs to the MscS (TC 1.A.23) family.</text>
</comment>
<evidence type="ECO:0000256" key="2">
    <source>
        <dbReference type="ARBA" id="ARBA00008017"/>
    </source>
</evidence>
<dbReference type="Proteomes" id="UP000321807">
    <property type="component" value="Chromosome"/>
</dbReference>
<dbReference type="InterPro" id="IPR006685">
    <property type="entry name" value="MscS_channel_2nd"/>
</dbReference>
<evidence type="ECO:0000313" key="14">
    <source>
        <dbReference type="Proteomes" id="UP000321807"/>
    </source>
</evidence>
<keyword evidence="5 7" id="KW-1133">Transmembrane helix</keyword>
<comment type="subunit">
    <text evidence="7">Homoheptamer.</text>
</comment>
<sequence length="293" mass="31632">MLFQPHEVAASHAAIPSLSDYVNVDTLTRVGLKVLGALVLLVVGTWVVRRIVNFSARALGRAKIDTTLIGFLRNLLFGVLIAVLVVMALGVIGVPSAPMVAALGTAGLAIGLALQGSLSNLAWGVLLIMFRPFRVGDFVTVAGVDGTVESINLMHTQLLLPDGRESVVPNGKVGSDVITNYNRRGKRRFQLDVRIGYKDDIDAAMAEIHQLLAADARVLKDPEPIVWTHGLGESSVDLLVRAWTLTADFWTVQTDLLGAIKKRFDDKGISIPLPQRELKVVQADLLSSTTDRT</sequence>
<gene>
    <name evidence="11" type="ORF">CS053_03220</name>
    <name evidence="12" type="ORF">SAMN05192579_1047</name>
</gene>
<evidence type="ECO:0000259" key="8">
    <source>
        <dbReference type="Pfam" id="PF00924"/>
    </source>
</evidence>
<dbReference type="InterPro" id="IPR049142">
    <property type="entry name" value="MS_channel_1st"/>
</dbReference>
<comment type="function">
    <text evidence="7">Mechanosensitive channel that participates in the regulation of osmotic pressure changes within the cell, opening in response to stretch forces in the membrane lipid bilayer, without the need for other proteins. Contributes to normal resistance to hypoosmotic shock. Forms an ion channel of 1.0 nanosiemens conductance with a slight preference for anions.</text>
</comment>
<dbReference type="Gene3D" id="3.30.70.100">
    <property type="match status" value="1"/>
</dbReference>
<evidence type="ECO:0000259" key="10">
    <source>
        <dbReference type="Pfam" id="PF21088"/>
    </source>
</evidence>
<dbReference type="InterPro" id="IPR010920">
    <property type="entry name" value="LSM_dom_sf"/>
</dbReference>
<evidence type="ECO:0000256" key="3">
    <source>
        <dbReference type="ARBA" id="ARBA00022475"/>
    </source>
</evidence>
<organism evidence="12 13">
    <name type="scientific">Rhodanobacter glycinis</name>
    <dbReference type="NCBI Taxonomy" id="582702"/>
    <lineage>
        <taxon>Bacteria</taxon>
        <taxon>Pseudomonadati</taxon>
        <taxon>Pseudomonadota</taxon>
        <taxon>Gammaproteobacteria</taxon>
        <taxon>Lysobacterales</taxon>
        <taxon>Rhodanobacteraceae</taxon>
        <taxon>Rhodanobacter</taxon>
    </lineage>
</organism>
<dbReference type="Proteomes" id="UP000198725">
    <property type="component" value="Unassembled WGS sequence"/>
</dbReference>
<keyword evidence="7" id="KW-0406">Ion transport</keyword>
<comment type="subcellular location">
    <subcellularLocation>
        <location evidence="7">Cell inner membrane</location>
        <topology evidence="7">Multi-pass membrane protein</topology>
    </subcellularLocation>
    <subcellularLocation>
        <location evidence="1">Cell membrane</location>
        <topology evidence="1">Multi-pass membrane protein</topology>
    </subcellularLocation>
</comment>
<dbReference type="GO" id="GO:0005886">
    <property type="term" value="C:plasma membrane"/>
    <property type="evidence" value="ECO:0007669"/>
    <property type="project" value="UniProtKB-SubCell"/>
</dbReference>
<dbReference type="InterPro" id="IPR049278">
    <property type="entry name" value="MS_channel_C"/>
</dbReference>
<evidence type="ECO:0000313" key="13">
    <source>
        <dbReference type="Proteomes" id="UP000198725"/>
    </source>
</evidence>
<dbReference type="PANTHER" id="PTHR30221">
    <property type="entry name" value="SMALL-CONDUCTANCE MECHANOSENSITIVE CHANNEL"/>
    <property type="match status" value="1"/>
</dbReference>
<evidence type="ECO:0000256" key="7">
    <source>
        <dbReference type="RuleBase" id="RU369025"/>
    </source>
</evidence>
<feature type="transmembrane region" description="Helical" evidence="7">
    <location>
        <begin position="106"/>
        <end position="130"/>
    </location>
</feature>
<evidence type="ECO:0000256" key="6">
    <source>
        <dbReference type="ARBA" id="ARBA00023136"/>
    </source>
</evidence>
<evidence type="ECO:0000259" key="9">
    <source>
        <dbReference type="Pfam" id="PF21082"/>
    </source>
</evidence>
<evidence type="ECO:0000313" key="11">
    <source>
        <dbReference type="EMBL" id="QEE23631.1"/>
    </source>
</evidence>
<feature type="transmembrane region" description="Helical" evidence="7">
    <location>
        <begin position="30"/>
        <end position="48"/>
    </location>
</feature>
<keyword evidence="7" id="KW-0813">Transport</keyword>
<dbReference type="InterPro" id="IPR023408">
    <property type="entry name" value="MscS_beta-dom_sf"/>
</dbReference>
<dbReference type="InterPro" id="IPR011014">
    <property type="entry name" value="MscS_channel_TM-2"/>
</dbReference>
<feature type="transmembrane region" description="Helical" evidence="7">
    <location>
        <begin position="68"/>
        <end position="94"/>
    </location>
</feature>
<dbReference type="SUPFAM" id="SSF50182">
    <property type="entry name" value="Sm-like ribonucleoproteins"/>
    <property type="match status" value="1"/>
</dbReference>
<dbReference type="GO" id="GO:0008381">
    <property type="term" value="F:mechanosensitive monoatomic ion channel activity"/>
    <property type="evidence" value="ECO:0007669"/>
    <property type="project" value="InterPro"/>
</dbReference>
<dbReference type="Pfam" id="PF00924">
    <property type="entry name" value="MS_channel_2nd"/>
    <property type="match status" value="1"/>
</dbReference>
<dbReference type="Pfam" id="PF21082">
    <property type="entry name" value="MS_channel_3rd"/>
    <property type="match status" value="1"/>
</dbReference>
<dbReference type="RefSeq" id="WP_092702369.1">
    <property type="nucleotide sequence ID" value="NZ_CP042807.1"/>
</dbReference>
<reference evidence="12" key="2">
    <citation type="submission" date="2016-10" db="EMBL/GenBank/DDBJ databases">
        <authorList>
            <person name="de Groot N.N."/>
        </authorList>
    </citation>
    <scope>NUCLEOTIDE SEQUENCE [LARGE SCALE GENOMIC DNA]</scope>
    <source>
        <strain evidence="12">MO64</strain>
    </source>
</reference>
<feature type="domain" description="Mechanosensitive ion channel MscS C-terminal" evidence="9">
    <location>
        <begin position="191"/>
        <end position="271"/>
    </location>
</feature>
<protein>
    <recommendedName>
        <fullName evidence="7">Small-conductance mechanosensitive channel</fullName>
    </recommendedName>
</protein>
<evidence type="ECO:0000256" key="4">
    <source>
        <dbReference type="ARBA" id="ARBA00022692"/>
    </source>
</evidence>
<dbReference type="EMBL" id="CP042807">
    <property type="protein sequence ID" value="QEE23631.1"/>
    <property type="molecule type" value="Genomic_DNA"/>
</dbReference>
<keyword evidence="4 7" id="KW-0812">Transmembrane</keyword>
<keyword evidence="7" id="KW-0407">Ion channel</keyword>
<dbReference type="Gene3D" id="1.10.287.1260">
    <property type="match status" value="1"/>
</dbReference>
<dbReference type="PANTHER" id="PTHR30221:SF1">
    <property type="entry name" value="SMALL-CONDUCTANCE MECHANOSENSITIVE CHANNEL"/>
    <property type="match status" value="1"/>
</dbReference>
<feature type="domain" description="Mechanosensitive ion channel MscS" evidence="8">
    <location>
        <begin position="117"/>
        <end position="183"/>
    </location>
</feature>
<dbReference type="InterPro" id="IPR011066">
    <property type="entry name" value="MscS_channel_C_sf"/>
</dbReference>
<accession>A0A1I4AJM2</accession>
<dbReference type="Pfam" id="PF21088">
    <property type="entry name" value="MS_channel_1st"/>
    <property type="match status" value="1"/>
</dbReference>
<keyword evidence="13" id="KW-1185">Reference proteome</keyword>
<dbReference type="AlphaFoldDB" id="A0A1I4AJM2"/>
<evidence type="ECO:0000313" key="12">
    <source>
        <dbReference type="EMBL" id="SFK56702.1"/>
    </source>
</evidence>
<evidence type="ECO:0000256" key="1">
    <source>
        <dbReference type="ARBA" id="ARBA00004651"/>
    </source>
</evidence>
<keyword evidence="3" id="KW-1003">Cell membrane</keyword>
<dbReference type="KEGG" id="rgl:CS053_03220"/>
<feature type="domain" description="Mechanosensitive ion channel transmembrane helices 2/3" evidence="10">
    <location>
        <begin position="79"/>
        <end position="115"/>
    </location>
</feature>
<name>A0A1I4AJM2_9GAMM</name>